<evidence type="ECO:0000256" key="2">
    <source>
        <dbReference type="PIRSR" id="PIRSR001220-2"/>
    </source>
</evidence>
<feature type="active site" description="O-isoaspartyl threonine intermediate" evidence="1">
    <location>
        <position position="23"/>
    </location>
</feature>
<evidence type="ECO:0000256" key="1">
    <source>
        <dbReference type="PIRSR" id="PIRSR001220-1"/>
    </source>
</evidence>
<dbReference type="PRINTS" id="PR00139">
    <property type="entry name" value="ASNGLNASE"/>
</dbReference>
<feature type="domain" description="L-asparaginase N-terminal" evidence="3">
    <location>
        <begin position="15"/>
        <end position="167"/>
    </location>
</feature>
<proteinExistence type="predicted"/>
<dbReference type="InterPro" id="IPR006034">
    <property type="entry name" value="Asparaginase/glutaminase-like"/>
</dbReference>
<dbReference type="EMBL" id="HBGO01013317">
    <property type="protein sequence ID" value="CAD9334119.1"/>
    <property type="molecule type" value="Transcribed_RNA"/>
</dbReference>
<accession>A0A7S2EFV4</accession>
<dbReference type="InterPro" id="IPR027474">
    <property type="entry name" value="L-asparaginase_N"/>
</dbReference>
<dbReference type="Gene3D" id="3.40.50.1170">
    <property type="entry name" value="L-asparaginase, N-terminal domain"/>
    <property type="match status" value="1"/>
</dbReference>
<evidence type="ECO:0000313" key="4">
    <source>
        <dbReference type="EMBL" id="CAD9334119.1"/>
    </source>
</evidence>
<dbReference type="PIRSF" id="PIRSF500176">
    <property type="entry name" value="L_ASNase"/>
    <property type="match status" value="1"/>
</dbReference>
<dbReference type="PROSITE" id="PS51732">
    <property type="entry name" value="ASN_GLN_ASE_3"/>
    <property type="match status" value="1"/>
</dbReference>
<sequence length="217" mass="23405">MASTGEESSGSVRHVAFFAMGGTIDKDYPRTTNGYAFEIDEPALTRVLSALPCLNITHNVKSVCRKDSTEIEDDDRIALVEEISNSLAQQVVVTHGTDTMIETARFVLRSGCAYDKKIAFTGAMKPERFKDSDADFNLGAAVAVTSICSKGSVIICMGGMVVSCQECFRCLETGNFLASSCGHTTCETAAMELAAKEATWQAYKMKTSGSLRSRMST</sequence>
<dbReference type="Pfam" id="PF00710">
    <property type="entry name" value="Asparaginase"/>
    <property type="match status" value="1"/>
</dbReference>
<protein>
    <recommendedName>
        <fullName evidence="3">L-asparaginase N-terminal domain-containing protein</fullName>
    </recommendedName>
</protein>
<dbReference type="AlphaFoldDB" id="A0A7S2EFV4"/>
<reference evidence="4" key="1">
    <citation type="submission" date="2021-01" db="EMBL/GenBank/DDBJ databases">
        <authorList>
            <person name="Corre E."/>
            <person name="Pelletier E."/>
            <person name="Niang G."/>
            <person name="Scheremetjew M."/>
            <person name="Finn R."/>
            <person name="Kale V."/>
            <person name="Holt S."/>
            <person name="Cochrane G."/>
            <person name="Meng A."/>
            <person name="Brown T."/>
            <person name="Cohen L."/>
        </authorList>
    </citation>
    <scope>NUCLEOTIDE SEQUENCE</scope>
    <source>
        <strain evidence="4">Grunow 1884</strain>
    </source>
</reference>
<dbReference type="InterPro" id="IPR037152">
    <property type="entry name" value="L-asparaginase_N_sf"/>
</dbReference>
<dbReference type="PIRSF" id="PIRSF001220">
    <property type="entry name" value="L-ASNase_gatD"/>
    <property type="match status" value="1"/>
</dbReference>
<dbReference type="SMART" id="SM00870">
    <property type="entry name" value="Asparaginase"/>
    <property type="match status" value="1"/>
</dbReference>
<feature type="binding site" evidence="2">
    <location>
        <position position="68"/>
    </location>
    <ligand>
        <name>substrate</name>
    </ligand>
</feature>
<dbReference type="SUPFAM" id="SSF53774">
    <property type="entry name" value="Glutaminase/Asparaginase"/>
    <property type="match status" value="1"/>
</dbReference>
<evidence type="ECO:0000259" key="3">
    <source>
        <dbReference type="Pfam" id="PF00710"/>
    </source>
</evidence>
<organism evidence="4">
    <name type="scientific">Trieres chinensis</name>
    <name type="common">Marine centric diatom</name>
    <name type="synonym">Odontella sinensis</name>
    <dbReference type="NCBI Taxonomy" id="1514140"/>
    <lineage>
        <taxon>Eukaryota</taxon>
        <taxon>Sar</taxon>
        <taxon>Stramenopiles</taxon>
        <taxon>Ochrophyta</taxon>
        <taxon>Bacillariophyta</taxon>
        <taxon>Mediophyceae</taxon>
        <taxon>Biddulphiophycidae</taxon>
        <taxon>Eupodiscales</taxon>
        <taxon>Parodontellaceae</taxon>
        <taxon>Trieres</taxon>
    </lineage>
</organism>
<dbReference type="GO" id="GO:0004067">
    <property type="term" value="F:asparaginase activity"/>
    <property type="evidence" value="ECO:0007669"/>
    <property type="project" value="UniProtKB-UniRule"/>
</dbReference>
<feature type="binding site" evidence="2">
    <location>
        <begin position="97"/>
        <end position="98"/>
    </location>
    <ligand>
        <name>substrate</name>
    </ligand>
</feature>
<gene>
    <name evidence="4" type="ORF">OSIN01602_LOCUS7462</name>
</gene>
<name>A0A7S2EFV4_TRICV</name>
<dbReference type="InterPro" id="IPR036152">
    <property type="entry name" value="Asp/glu_Ase-like_sf"/>
</dbReference>